<dbReference type="PATRIC" id="fig|1216932.3.peg.1794"/>
<dbReference type="RefSeq" id="WP_044038498.1">
    <property type="nucleotide sequence ID" value="NZ_HG917868.1"/>
</dbReference>
<keyword evidence="10 12" id="KW-0413">Isomerase</keyword>
<evidence type="ECO:0000256" key="10">
    <source>
        <dbReference type="ARBA" id="ARBA00023235"/>
    </source>
</evidence>
<comment type="subcellular location">
    <subcellularLocation>
        <location evidence="2 12 14">Cytoplasm</location>
    </subcellularLocation>
</comment>
<reference evidence="15 16" key="1">
    <citation type="submission" date="2013-11" db="EMBL/GenBank/DDBJ databases">
        <title>Complete genome sequence of Clostridum sp. M2/40.</title>
        <authorList>
            <person name="Wibberg D."/>
            <person name="Puehler A."/>
            <person name="Schlueter A."/>
        </authorList>
    </citation>
    <scope>NUCLEOTIDE SEQUENCE [LARGE SCALE GENOMIC DNA]</scope>
    <source>
        <strain evidence="16">M2/40</strain>
    </source>
</reference>
<dbReference type="Pfam" id="PF00977">
    <property type="entry name" value="His_biosynth"/>
    <property type="match status" value="1"/>
</dbReference>
<dbReference type="FunFam" id="3.20.20.70:FF:000009">
    <property type="entry name" value="1-(5-phosphoribosyl)-5-[(5-phosphoribosylamino)methylideneamino] imidazole-4-carboxamide isomerase"/>
    <property type="match status" value="1"/>
</dbReference>
<dbReference type="Gene3D" id="3.20.20.70">
    <property type="entry name" value="Aldolase class I"/>
    <property type="match status" value="1"/>
</dbReference>
<dbReference type="AlphaFoldDB" id="W6RWA2"/>
<name>W6RWA2_9CLOT</name>
<evidence type="ECO:0000256" key="5">
    <source>
        <dbReference type="ARBA" id="ARBA00012550"/>
    </source>
</evidence>
<dbReference type="Proteomes" id="UP000019426">
    <property type="component" value="Chromosome M2/40_rep1"/>
</dbReference>
<dbReference type="InterPro" id="IPR011060">
    <property type="entry name" value="RibuloseP-bd_barrel"/>
</dbReference>
<keyword evidence="7 12" id="KW-0963">Cytoplasm</keyword>
<keyword evidence="16" id="KW-1185">Reference proteome</keyword>
<organism evidence="15 16">
    <name type="scientific">Clostridium bornimense</name>
    <dbReference type="NCBI Taxonomy" id="1216932"/>
    <lineage>
        <taxon>Bacteria</taxon>
        <taxon>Bacillati</taxon>
        <taxon>Bacillota</taxon>
        <taxon>Clostridia</taxon>
        <taxon>Eubacteriales</taxon>
        <taxon>Clostridiaceae</taxon>
        <taxon>Clostridium</taxon>
    </lineage>
</organism>
<dbReference type="InterPro" id="IPR044524">
    <property type="entry name" value="Isoase_HisA-like"/>
</dbReference>
<evidence type="ECO:0000256" key="2">
    <source>
        <dbReference type="ARBA" id="ARBA00004496"/>
    </source>
</evidence>
<protein>
    <recommendedName>
        <fullName evidence="6 12">1-(5-phosphoribosyl)-5-[(5-phosphoribosylamino)methylideneamino] imidazole-4-carboxamide isomerase</fullName>
        <ecNumber evidence="5 12">5.3.1.16</ecNumber>
    </recommendedName>
    <alternativeName>
        <fullName evidence="11 12">Phosphoribosylformimino-5-aminoimidazole carboxamide ribotide isomerase</fullName>
    </alternativeName>
</protein>
<evidence type="ECO:0000313" key="15">
    <source>
        <dbReference type="EMBL" id="CDM68956.1"/>
    </source>
</evidence>
<dbReference type="eggNOG" id="COG0106">
    <property type="taxonomic scope" value="Bacteria"/>
</dbReference>
<dbReference type="GO" id="GO:0000162">
    <property type="term" value="P:L-tryptophan biosynthetic process"/>
    <property type="evidence" value="ECO:0007669"/>
    <property type="project" value="TreeGrafter"/>
</dbReference>
<dbReference type="EMBL" id="HG917868">
    <property type="protein sequence ID" value="CDM68956.1"/>
    <property type="molecule type" value="Genomic_DNA"/>
</dbReference>
<dbReference type="STRING" id="1216932.CM240_1798"/>
<dbReference type="GO" id="GO:0005737">
    <property type="term" value="C:cytoplasm"/>
    <property type="evidence" value="ECO:0007669"/>
    <property type="project" value="UniProtKB-SubCell"/>
</dbReference>
<comment type="catalytic activity">
    <reaction evidence="1 12 14">
        <text>1-(5-phospho-beta-D-ribosyl)-5-[(5-phospho-beta-D-ribosylamino)methylideneamino]imidazole-4-carboxamide = 5-[(5-phospho-1-deoxy-D-ribulos-1-ylimino)methylamino]-1-(5-phospho-beta-D-ribosyl)imidazole-4-carboxamide</text>
        <dbReference type="Rhea" id="RHEA:15469"/>
        <dbReference type="ChEBI" id="CHEBI:58435"/>
        <dbReference type="ChEBI" id="CHEBI:58525"/>
        <dbReference type="EC" id="5.3.1.16"/>
    </reaction>
</comment>
<evidence type="ECO:0000256" key="8">
    <source>
        <dbReference type="ARBA" id="ARBA00022605"/>
    </source>
</evidence>
<evidence type="ECO:0000256" key="13">
    <source>
        <dbReference type="RuleBase" id="RU003657"/>
    </source>
</evidence>
<evidence type="ECO:0000256" key="6">
    <source>
        <dbReference type="ARBA" id="ARBA00018464"/>
    </source>
</evidence>
<evidence type="ECO:0000256" key="4">
    <source>
        <dbReference type="ARBA" id="ARBA00009667"/>
    </source>
</evidence>
<dbReference type="GO" id="GO:0000105">
    <property type="term" value="P:L-histidine biosynthetic process"/>
    <property type="evidence" value="ECO:0007669"/>
    <property type="project" value="UniProtKB-UniRule"/>
</dbReference>
<comment type="pathway">
    <text evidence="3 12 14">Amino-acid biosynthesis; L-histidine biosynthesis; L-histidine from 5-phospho-alpha-D-ribose 1-diphosphate: step 4/9.</text>
</comment>
<keyword evidence="9 12" id="KW-0368">Histidine biosynthesis</keyword>
<comment type="similarity">
    <text evidence="4 12 13">Belongs to the HisA/HisF family.</text>
</comment>
<dbReference type="PANTHER" id="PTHR43090">
    <property type="entry name" value="1-(5-PHOSPHORIBOSYL)-5-[(5-PHOSPHORIBOSYLAMINO)METHYLIDENEAMINO] IMIDAZOLE-4-CARBOXAMIDE ISOMERASE"/>
    <property type="match status" value="1"/>
</dbReference>
<dbReference type="NCBIfam" id="TIGR00007">
    <property type="entry name" value="1-(5-phosphoribosyl)-5-[(5-phosphoribosylamino)methylideneamino]imidazole-4-carboxamide isomerase"/>
    <property type="match status" value="1"/>
</dbReference>
<dbReference type="UniPathway" id="UPA00031">
    <property type="reaction ID" value="UER00009"/>
</dbReference>
<evidence type="ECO:0000256" key="12">
    <source>
        <dbReference type="HAMAP-Rule" id="MF_01014"/>
    </source>
</evidence>
<dbReference type="HOGENOM" id="CLU_048577_1_1_9"/>
<feature type="active site" description="Proton donor" evidence="12">
    <location>
        <position position="128"/>
    </location>
</feature>
<gene>
    <name evidence="12 15" type="primary">hisA</name>
    <name evidence="15" type="ORF">CM240_1798</name>
</gene>
<dbReference type="InterPro" id="IPR006063">
    <property type="entry name" value="HisA_bact_arch"/>
</dbReference>
<evidence type="ECO:0000313" key="16">
    <source>
        <dbReference type="Proteomes" id="UP000019426"/>
    </source>
</evidence>
<evidence type="ECO:0000256" key="14">
    <source>
        <dbReference type="RuleBase" id="RU003658"/>
    </source>
</evidence>
<dbReference type="PANTHER" id="PTHR43090:SF2">
    <property type="entry name" value="1-(5-PHOSPHORIBOSYL)-5-[(5-PHOSPHORIBOSYLAMINO)METHYLIDENEAMINO] IMIDAZOLE-4-CARBOXAMIDE ISOMERASE"/>
    <property type="match status" value="1"/>
</dbReference>
<evidence type="ECO:0000256" key="3">
    <source>
        <dbReference type="ARBA" id="ARBA00005133"/>
    </source>
</evidence>
<dbReference type="KEGG" id="clt:CM240_1798"/>
<dbReference type="InterPro" id="IPR013785">
    <property type="entry name" value="Aldolase_TIM"/>
</dbReference>
<dbReference type="GO" id="GO:0003949">
    <property type="term" value="F:1-(5-phosphoribosyl)-5-[(5-phosphoribosylamino)methylideneamino]imidazole-4-carboxamide isomerase activity"/>
    <property type="evidence" value="ECO:0007669"/>
    <property type="project" value="UniProtKB-UniRule"/>
</dbReference>
<dbReference type="CDD" id="cd04732">
    <property type="entry name" value="HisA"/>
    <property type="match status" value="1"/>
</dbReference>
<keyword evidence="8 12" id="KW-0028">Amino-acid biosynthesis</keyword>
<dbReference type="SUPFAM" id="SSF51366">
    <property type="entry name" value="Ribulose-phoshate binding barrel"/>
    <property type="match status" value="1"/>
</dbReference>
<evidence type="ECO:0000256" key="1">
    <source>
        <dbReference type="ARBA" id="ARBA00000901"/>
    </source>
</evidence>
<proteinExistence type="inferred from homology"/>
<evidence type="ECO:0000256" key="11">
    <source>
        <dbReference type="ARBA" id="ARBA00030547"/>
    </source>
</evidence>
<dbReference type="InterPro" id="IPR006062">
    <property type="entry name" value="His_biosynth"/>
</dbReference>
<feature type="active site" description="Proton acceptor" evidence="12">
    <location>
        <position position="8"/>
    </location>
</feature>
<evidence type="ECO:0000256" key="9">
    <source>
        <dbReference type="ARBA" id="ARBA00023102"/>
    </source>
</evidence>
<dbReference type="InterPro" id="IPR023016">
    <property type="entry name" value="HisA/PriA"/>
</dbReference>
<dbReference type="EC" id="5.3.1.16" evidence="5 12"/>
<dbReference type="HAMAP" id="MF_01014">
    <property type="entry name" value="HisA"/>
    <property type="match status" value="1"/>
</dbReference>
<dbReference type="OrthoDB" id="9807749at2"/>
<evidence type="ECO:0000256" key="7">
    <source>
        <dbReference type="ARBA" id="ARBA00022490"/>
    </source>
</evidence>
<accession>W6RWA2</accession>
<sequence length="237" mass="25699">MILFPAIDIKDGKAVRLYQGRFDKCEEMGIPLEIAKEFEKTGAEFIHLVDLDGAKEGKRINSDIIKAIAEAVNIPVQLGGGIRTLEDLEAIFDLGVSRAIIGTAAYKDKEFLIKAVEKYGEKIAVGVDAKDNKVALEGWLESTDMDYIEFSRQLEKIGVKTVIYTDISKDGTLEGANIEGLKALSNAVNMDIVASGGVKDLEDLLKINELNLYGAISGKAIYSGSLDLKEALDALKG</sequence>